<comment type="caution">
    <text evidence="4">The sequence shown here is derived from an EMBL/GenBank/DDBJ whole genome shotgun (WGS) entry which is preliminary data.</text>
</comment>
<organism evidence="4 5">
    <name type="scientific">Leptospira brenneri</name>
    <dbReference type="NCBI Taxonomy" id="2023182"/>
    <lineage>
        <taxon>Bacteria</taxon>
        <taxon>Pseudomonadati</taxon>
        <taxon>Spirochaetota</taxon>
        <taxon>Spirochaetia</taxon>
        <taxon>Leptospirales</taxon>
        <taxon>Leptospiraceae</taxon>
        <taxon>Leptospira</taxon>
    </lineage>
</organism>
<evidence type="ECO:0000256" key="2">
    <source>
        <dbReference type="ARBA" id="ARBA00023002"/>
    </source>
</evidence>
<dbReference type="PANTHER" id="PTHR43976">
    <property type="entry name" value="SHORT CHAIN DEHYDROGENASE"/>
    <property type="match status" value="1"/>
</dbReference>
<gene>
    <name evidence="4" type="ORF">EHQ30_01080</name>
</gene>
<reference evidence="4" key="1">
    <citation type="journal article" date="2019" name="PLoS Negl. Trop. Dis.">
        <title>Revisiting the worldwide diversity of Leptospira species in the environment.</title>
        <authorList>
            <person name="Vincent A.T."/>
            <person name="Schiettekatte O."/>
            <person name="Bourhy P."/>
            <person name="Veyrier F.J."/>
            <person name="Picardeau M."/>
        </authorList>
    </citation>
    <scope>NUCLEOTIDE SEQUENCE [LARGE SCALE GENOMIC DNA]</scope>
    <source>
        <strain evidence="4">201800277</strain>
    </source>
</reference>
<dbReference type="InterPro" id="IPR002347">
    <property type="entry name" value="SDR_fam"/>
</dbReference>
<keyword evidence="2" id="KW-0560">Oxidoreductase</keyword>
<dbReference type="OrthoDB" id="9775296at2"/>
<dbReference type="RefSeq" id="WP_135676501.1">
    <property type="nucleotide sequence ID" value="NZ_RQFP01000001.1"/>
</dbReference>
<keyword evidence="5" id="KW-1185">Reference proteome</keyword>
<evidence type="ECO:0000256" key="1">
    <source>
        <dbReference type="ARBA" id="ARBA00006484"/>
    </source>
</evidence>
<dbReference type="AlphaFoldDB" id="A0A5F1Z728"/>
<dbReference type="PROSITE" id="PS00061">
    <property type="entry name" value="ADH_SHORT"/>
    <property type="match status" value="1"/>
</dbReference>
<dbReference type="EMBL" id="RQFP01000001">
    <property type="protein sequence ID" value="TGK95266.1"/>
    <property type="molecule type" value="Genomic_DNA"/>
</dbReference>
<dbReference type="CDD" id="cd05374">
    <property type="entry name" value="17beta-HSD-like_SDR_c"/>
    <property type="match status" value="1"/>
</dbReference>
<dbReference type="Gene3D" id="3.40.50.720">
    <property type="entry name" value="NAD(P)-binding Rossmann-like Domain"/>
    <property type="match status" value="1"/>
</dbReference>
<dbReference type="PANTHER" id="PTHR43976:SF16">
    <property type="entry name" value="SHORT-CHAIN DEHYDROGENASE_REDUCTASE FAMILY PROTEIN"/>
    <property type="match status" value="1"/>
</dbReference>
<dbReference type="InterPro" id="IPR036291">
    <property type="entry name" value="NAD(P)-bd_dom_sf"/>
</dbReference>
<accession>A0A5F1Z728</accession>
<dbReference type="PRINTS" id="PR00080">
    <property type="entry name" value="SDRFAMILY"/>
</dbReference>
<dbReference type="GO" id="GO:0016491">
    <property type="term" value="F:oxidoreductase activity"/>
    <property type="evidence" value="ECO:0007669"/>
    <property type="project" value="UniProtKB-KW"/>
</dbReference>
<name>A0A5F1Z728_9LEPT</name>
<comment type="similarity">
    <text evidence="1 3">Belongs to the short-chain dehydrogenases/reductases (SDR) family.</text>
</comment>
<evidence type="ECO:0000256" key="3">
    <source>
        <dbReference type="RuleBase" id="RU000363"/>
    </source>
</evidence>
<dbReference type="SUPFAM" id="SSF51735">
    <property type="entry name" value="NAD(P)-binding Rossmann-fold domains"/>
    <property type="match status" value="1"/>
</dbReference>
<proteinExistence type="inferred from homology"/>
<dbReference type="PRINTS" id="PR00081">
    <property type="entry name" value="GDHRDH"/>
</dbReference>
<evidence type="ECO:0000313" key="4">
    <source>
        <dbReference type="EMBL" id="TGK95266.1"/>
    </source>
</evidence>
<sequence length="267" mass="29811">MKQTILVTGASSGIGRLVASQLHKEGHSVIGTSRYPEKYRSELPYPLLELDLSSDSSIGSFGKRLFQQIEHLDVLINNAGFLVKGLAEETSVTLGKEQFETNFWGTVKVTNEILPYLRAKRKGKIITIGSFLGRISLPSVAYYSASKHSLEGYFKSLRFELNEFNIHVSMVEPMSFKTNIGESSISSEGNIPDYDSVRKKVAGFSKAEFANSPSPEPVIQTVLKLVNKKNPGFHYPVGKGARLILFLQHFAYRLFETSILKKMNQKN</sequence>
<dbReference type="Proteomes" id="UP000297891">
    <property type="component" value="Unassembled WGS sequence"/>
</dbReference>
<evidence type="ECO:0000313" key="5">
    <source>
        <dbReference type="Proteomes" id="UP000297891"/>
    </source>
</evidence>
<dbReference type="InterPro" id="IPR051911">
    <property type="entry name" value="SDR_oxidoreductase"/>
</dbReference>
<protein>
    <submittedName>
        <fullName evidence="4">SDR family NAD(P)-dependent oxidoreductase</fullName>
    </submittedName>
</protein>
<dbReference type="InterPro" id="IPR020904">
    <property type="entry name" value="Sc_DH/Rdtase_CS"/>
</dbReference>
<dbReference type="Pfam" id="PF00106">
    <property type="entry name" value="adh_short"/>
    <property type="match status" value="1"/>
</dbReference>